<evidence type="ECO:0000256" key="5">
    <source>
        <dbReference type="ARBA" id="ARBA00022729"/>
    </source>
</evidence>
<dbReference type="InterPro" id="IPR023795">
    <property type="entry name" value="Serpin_CS"/>
</dbReference>
<dbReference type="AlphaFoldDB" id="A0A1Y1KZL8"/>
<keyword evidence="3" id="KW-0964">Secreted</keyword>
<proteinExistence type="inferred from homology"/>
<dbReference type="PANTHER" id="PTHR11461:SF357">
    <property type="entry name" value="SERINE PROTEASE INHIBITOR 27A"/>
    <property type="match status" value="1"/>
</dbReference>
<evidence type="ECO:0000256" key="4">
    <source>
        <dbReference type="ARBA" id="ARBA00022690"/>
    </source>
</evidence>
<dbReference type="PROSITE" id="PS00284">
    <property type="entry name" value="SERPIN"/>
    <property type="match status" value="1"/>
</dbReference>
<dbReference type="PANTHER" id="PTHR11461">
    <property type="entry name" value="SERINE PROTEASE INHIBITOR, SERPIN"/>
    <property type="match status" value="1"/>
</dbReference>
<dbReference type="RefSeq" id="XP_031335703.1">
    <property type="nucleotide sequence ID" value="XM_031479843.1"/>
</dbReference>
<dbReference type="CTD" id="116165414"/>
<dbReference type="InterPro" id="IPR023796">
    <property type="entry name" value="Serpin_dom"/>
</dbReference>
<feature type="signal peptide" evidence="11">
    <location>
        <begin position="1"/>
        <end position="18"/>
    </location>
</feature>
<evidence type="ECO:0000256" key="10">
    <source>
        <dbReference type="SAM" id="MobiDB-lite"/>
    </source>
</evidence>
<feature type="coiled-coil region" evidence="9">
    <location>
        <begin position="102"/>
        <end position="129"/>
    </location>
</feature>
<feature type="chain" id="PRO_5012123901" description="Serpin domain-containing protein" evidence="11">
    <location>
        <begin position="19"/>
        <end position="941"/>
    </location>
</feature>
<dbReference type="KEGG" id="ppyr:116165414"/>
<name>A0A1Y1KZL8_PHOPY</name>
<dbReference type="GO" id="GO:0004867">
    <property type="term" value="F:serine-type endopeptidase inhibitor activity"/>
    <property type="evidence" value="ECO:0007669"/>
    <property type="project" value="UniProtKB-KW"/>
</dbReference>
<comment type="subcellular location">
    <subcellularLocation>
        <location evidence="1">Secreted</location>
    </subcellularLocation>
</comment>
<evidence type="ECO:0000256" key="11">
    <source>
        <dbReference type="SAM" id="SignalP"/>
    </source>
</evidence>
<evidence type="ECO:0000256" key="6">
    <source>
        <dbReference type="ARBA" id="ARBA00022900"/>
    </source>
</evidence>
<dbReference type="InterPro" id="IPR042178">
    <property type="entry name" value="Serpin_sf_1"/>
</dbReference>
<organism evidence="13">
    <name type="scientific">Photinus pyralis</name>
    <name type="common">Common eastern firefly</name>
    <name type="synonym">Lampyris pyralis</name>
    <dbReference type="NCBI Taxonomy" id="7054"/>
    <lineage>
        <taxon>Eukaryota</taxon>
        <taxon>Metazoa</taxon>
        <taxon>Ecdysozoa</taxon>
        <taxon>Arthropoda</taxon>
        <taxon>Hexapoda</taxon>
        <taxon>Insecta</taxon>
        <taxon>Pterygota</taxon>
        <taxon>Neoptera</taxon>
        <taxon>Endopterygota</taxon>
        <taxon>Coleoptera</taxon>
        <taxon>Polyphaga</taxon>
        <taxon>Elateriformia</taxon>
        <taxon>Elateroidea</taxon>
        <taxon>Lampyridae</taxon>
        <taxon>Lampyrinae</taxon>
        <taxon>Photinus</taxon>
    </lineage>
</organism>
<evidence type="ECO:0000256" key="3">
    <source>
        <dbReference type="ARBA" id="ARBA00022525"/>
    </source>
</evidence>
<dbReference type="FunFam" id="2.30.39.10:FF:000030">
    <property type="entry name" value="Serpin 2"/>
    <property type="match status" value="1"/>
</dbReference>
<evidence type="ECO:0000259" key="12">
    <source>
        <dbReference type="SMART" id="SM00093"/>
    </source>
</evidence>
<feature type="region of interest" description="Disordered" evidence="10">
    <location>
        <begin position="419"/>
        <end position="447"/>
    </location>
</feature>
<dbReference type="InterPro" id="IPR036186">
    <property type="entry name" value="Serpin_sf"/>
</dbReference>
<evidence type="ECO:0000256" key="9">
    <source>
        <dbReference type="SAM" id="Coils"/>
    </source>
</evidence>
<keyword evidence="9" id="KW-0175">Coiled coil</keyword>
<dbReference type="Pfam" id="PF00079">
    <property type="entry name" value="Serpin"/>
    <property type="match status" value="2"/>
</dbReference>
<dbReference type="InterPro" id="IPR042185">
    <property type="entry name" value="Serpin_sf_2"/>
</dbReference>
<accession>A0A1Y1KZL8</accession>
<evidence type="ECO:0000256" key="7">
    <source>
        <dbReference type="ARBA" id="ARBA00023180"/>
    </source>
</evidence>
<feature type="region of interest" description="Disordered" evidence="10">
    <location>
        <begin position="851"/>
        <end position="910"/>
    </location>
</feature>
<evidence type="ECO:0000256" key="8">
    <source>
        <dbReference type="RuleBase" id="RU000411"/>
    </source>
</evidence>
<dbReference type="CDD" id="cd19578">
    <property type="entry name" value="serpinK_insect_SRPN2-like"/>
    <property type="match status" value="1"/>
</dbReference>
<reference evidence="13" key="1">
    <citation type="journal article" date="2016" name="Sci. Rep.">
        <title>Molecular characterization of firefly nuptial gifts: a multi-omics approach sheds light on postcopulatory sexual selection.</title>
        <authorList>
            <person name="Al-Wathiqui N."/>
            <person name="Fallon T.R."/>
            <person name="South A."/>
            <person name="Weng J.K."/>
            <person name="Lewis S.M."/>
        </authorList>
    </citation>
    <scope>NUCLEOTIDE SEQUENCE</scope>
</reference>
<feature type="compositionally biased region" description="Polar residues" evidence="10">
    <location>
        <begin position="873"/>
        <end position="883"/>
    </location>
</feature>
<feature type="domain" description="Serpin" evidence="12">
    <location>
        <begin position="464"/>
        <end position="823"/>
    </location>
</feature>
<dbReference type="EMBL" id="GEZM01068629">
    <property type="protein sequence ID" value="JAV66852.1"/>
    <property type="molecule type" value="Transcribed_RNA"/>
</dbReference>
<dbReference type="OrthoDB" id="671595at2759"/>
<feature type="domain" description="Serpin" evidence="12">
    <location>
        <begin position="55"/>
        <end position="418"/>
    </location>
</feature>
<dbReference type="Gene3D" id="2.30.39.10">
    <property type="entry name" value="Alpha-1-antitrypsin, domain 1"/>
    <property type="match status" value="2"/>
</dbReference>
<sequence>MGLYGIVVALCVINGVHLAENPTEAPTNEASSYNDADDSNDEYFPVMDWSDTFDWQLLKAIANEHSNNILISPLSIKLALVVLYEGSEGSTKKQFQSVMQYSDQKSEVNAKYRNLLANLEKNKKDYIINIGTRIFLDSTITPLQQYAANVKSSYNTEIKSTNFTDHVAAENLINSWVDGLTHGNIKKLINADEIQDDTLLLVANAVFFKGKWRRKFPVEKSYQGGFYVSPKEVITVDYMANTDTYYYGESKELDAKLLRLPYKGANFGFFIVLPNTKGGLSELLKSVNLQTLKRQLYLMDERKVDVVIPKFKFDFSASYSKILQDFGLTAMFSNTASFPGIARGIGSGGKWLFVNDLKQKSGIEFNEEGSSAFAATEIQLGNKFGESDISFNATHPFLFFIEHQETGSILFAGKMMNPLQNDGPVPPEPESTNSKPPSVPSEAQRPSFPSLDPLLASSAEYSRFNFFDMELLDSFDDKQNYFISPASIKATLAMVLEGARGSCALEIIRALRITDSNINRERIGSILYDFNSKKGTTVVESANGAFISQLYRVVPEYERTLRTHYKAEVRTIDFSQNDYAARLINGWVSEKTRGLITDIISPANFNSDATIVLVNALYFQGKWKNEFDEGSTSIKCFYSKNRCINTRMMQIVENFSYKYIERLDAEAISLPYGDGQYSMLVVLPSKQQSVDFLIRDMKFMTVESIVNMLEPTEVFVNLPSFEIEYSADMVSDLERLGIKEIFGPTANLSGIIQKGQIKINHIVHKAKIEVNEKGTTAAGATGVIVIPLMGTSMPRFVADRPFLFFIYHTATKNILFEGRLNEVKEVYNTIFTTPSQPQQNKQTKLQPAPLSLDKRPINHQNPGQRRPNPESFRPQQTSAQVPESNHRVAPEQASRFHVGSHNKPQTNQPIYFGTDTVIEARAAAYSSGYFGDQNGRQPYAQ</sequence>
<evidence type="ECO:0000313" key="13">
    <source>
        <dbReference type="EMBL" id="JAV66852.1"/>
    </source>
</evidence>
<dbReference type="Gene3D" id="3.30.497.10">
    <property type="entry name" value="Antithrombin, subunit I, domain 2"/>
    <property type="match status" value="2"/>
</dbReference>
<keyword evidence="5 11" id="KW-0732">Signal</keyword>
<keyword evidence="7" id="KW-0325">Glycoprotein</keyword>
<evidence type="ECO:0000256" key="2">
    <source>
        <dbReference type="ARBA" id="ARBA00009500"/>
    </source>
</evidence>
<keyword evidence="4" id="KW-0646">Protease inhibitor</keyword>
<dbReference type="SMART" id="SM00093">
    <property type="entry name" value="SERPIN"/>
    <property type="match status" value="2"/>
</dbReference>
<dbReference type="GO" id="GO:0005615">
    <property type="term" value="C:extracellular space"/>
    <property type="evidence" value="ECO:0007669"/>
    <property type="project" value="InterPro"/>
</dbReference>
<comment type="similarity">
    <text evidence="2 8">Belongs to the serpin family.</text>
</comment>
<dbReference type="SUPFAM" id="SSF56574">
    <property type="entry name" value="Serpins"/>
    <property type="match status" value="2"/>
</dbReference>
<dbReference type="GeneID" id="116165414"/>
<keyword evidence="6" id="KW-0722">Serine protease inhibitor</keyword>
<protein>
    <recommendedName>
        <fullName evidence="12">Serpin domain-containing protein</fullName>
    </recommendedName>
</protein>
<dbReference type="InterPro" id="IPR000215">
    <property type="entry name" value="Serpin_fam"/>
</dbReference>
<evidence type="ECO:0000256" key="1">
    <source>
        <dbReference type="ARBA" id="ARBA00004613"/>
    </source>
</evidence>